<dbReference type="InterPro" id="IPR008991">
    <property type="entry name" value="Translation_prot_SH3-like_sf"/>
</dbReference>
<evidence type="ECO:0000256" key="4">
    <source>
        <dbReference type="ARBA" id="ARBA00034092"/>
    </source>
</evidence>
<dbReference type="GO" id="GO:0003723">
    <property type="term" value="F:RNA binding"/>
    <property type="evidence" value="ECO:0007669"/>
    <property type="project" value="TreeGrafter"/>
</dbReference>
<feature type="compositionally biased region" description="Basic and acidic residues" evidence="8">
    <location>
        <begin position="51"/>
        <end position="61"/>
    </location>
</feature>
<dbReference type="InterPro" id="IPR014722">
    <property type="entry name" value="Rib_uL2_dom2"/>
</dbReference>
<keyword evidence="2 10" id="KW-0689">Ribosomal protein</keyword>
<sequence length="245" mass="28213">MAHTARNVKVNGGIMRFSRSRMYHKKAAFIKNKKMEKKASTNAPTTVTKEIGGEKNGERRVVSLRKTARSLPTQSRPRRQASNKKPFCQQKRKLRSNITPGTVLILVAGPHKGKRVVFLKQLDTGLLLVTGPFRINRCPLRRINQIYVIATQTKVDISSVNVPENVNDDYFRRKKTKKVRHGQGEIFEQKKETYVVSEQRKKDQVEVDRQILAAIKNHPDKKVLCQYLASLFSIRKGYFPHKMNF</sequence>
<evidence type="ECO:0000256" key="1">
    <source>
        <dbReference type="ARBA" id="ARBA00010592"/>
    </source>
</evidence>
<dbReference type="InterPro" id="IPR041997">
    <property type="entry name" value="Ribosomal_eL6_KOW"/>
</dbReference>
<organism evidence="10">
    <name type="scientific">Spadella cephaloptera</name>
    <dbReference type="NCBI Taxonomy" id="52888"/>
    <lineage>
        <taxon>Eukaryota</taxon>
        <taxon>Metazoa</taxon>
        <taxon>Spiralia</taxon>
        <taxon>Gnathifera</taxon>
        <taxon>Chaetognatha</taxon>
        <taxon>Sagittoidea</taxon>
        <taxon>Phragmophora</taxon>
        <taxon>Spadellidae</taxon>
        <taxon>Spadella</taxon>
    </lineage>
</organism>
<comment type="function">
    <text evidence="4">Component of the large ribosomal subunit. The ribosome is a large ribonucleoprotein complex responsible for the synthesis of proteins in the cell.</text>
</comment>
<dbReference type="GO" id="GO:0002181">
    <property type="term" value="P:cytoplasmic translation"/>
    <property type="evidence" value="ECO:0007669"/>
    <property type="project" value="TreeGrafter"/>
</dbReference>
<proteinExistence type="evidence at transcript level"/>
<name>A8E669_9BILA</name>
<evidence type="ECO:0000313" key="10">
    <source>
        <dbReference type="EMBL" id="CAL69056.1"/>
    </source>
</evidence>
<dbReference type="GO" id="GO:0000027">
    <property type="term" value="P:ribosomal large subunit assembly"/>
    <property type="evidence" value="ECO:0007669"/>
    <property type="project" value="TreeGrafter"/>
</dbReference>
<protein>
    <recommendedName>
        <fullName evidence="5">Large ribosomal subunit protein eL6</fullName>
    </recommendedName>
    <alternativeName>
        <fullName evidence="6">60S ribosomal protein L6</fullName>
    </alternativeName>
</protein>
<dbReference type="Gene3D" id="2.30.30.30">
    <property type="match status" value="1"/>
</dbReference>
<accession>A8E669</accession>
<evidence type="ECO:0000259" key="9">
    <source>
        <dbReference type="Pfam" id="PF03868"/>
    </source>
</evidence>
<dbReference type="Pfam" id="PF03868">
    <property type="entry name" value="Ribosomal_L6e_N"/>
    <property type="match status" value="1"/>
</dbReference>
<evidence type="ECO:0000256" key="5">
    <source>
        <dbReference type="ARBA" id="ARBA00035233"/>
    </source>
</evidence>
<dbReference type="InterPro" id="IPR005568">
    <property type="entry name" value="Ribosomal_uL6_N"/>
</dbReference>
<evidence type="ECO:0000256" key="8">
    <source>
        <dbReference type="SAM" id="MobiDB-lite"/>
    </source>
</evidence>
<dbReference type="EMBL" id="BN001018">
    <property type="protein sequence ID" value="CAL69056.1"/>
    <property type="molecule type" value="mRNA"/>
</dbReference>
<feature type="domain" description="Large ribosomal subunit protein uL6 N-terminal" evidence="9">
    <location>
        <begin position="2"/>
        <end position="49"/>
    </location>
</feature>
<dbReference type="InterPro" id="IPR000915">
    <property type="entry name" value="60S_ribosomal_eL6"/>
</dbReference>
<dbReference type="GO" id="GO:0022625">
    <property type="term" value="C:cytosolic large ribosomal subunit"/>
    <property type="evidence" value="ECO:0007669"/>
    <property type="project" value="TreeGrafter"/>
</dbReference>
<dbReference type="FunFam" id="2.30.30.30:FF:000014">
    <property type="entry name" value="60S ribosomal protein L6"/>
    <property type="match status" value="1"/>
</dbReference>
<dbReference type="GO" id="GO:0003735">
    <property type="term" value="F:structural constituent of ribosome"/>
    <property type="evidence" value="ECO:0007669"/>
    <property type="project" value="InterPro"/>
</dbReference>
<dbReference type="PANTHER" id="PTHR10715">
    <property type="entry name" value="60S RIBOSOMAL PROTEIN L6"/>
    <property type="match status" value="1"/>
</dbReference>
<gene>
    <name evidence="10" type="primary">rpl6</name>
</gene>
<keyword evidence="3" id="KW-0687">Ribonucleoprotein</keyword>
<evidence type="ECO:0000256" key="2">
    <source>
        <dbReference type="ARBA" id="ARBA00022980"/>
    </source>
</evidence>
<evidence type="ECO:0000256" key="7">
    <source>
        <dbReference type="ARBA" id="ARBA00046388"/>
    </source>
</evidence>
<comment type="similarity">
    <text evidence="1">Belongs to the eukaryotic ribosomal protein eL6 family.</text>
</comment>
<dbReference type="CDD" id="cd13156">
    <property type="entry name" value="KOW_RPL6"/>
    <property type="match status" value="1"/>
</dbReference>
<reference evidence="10" key="1">
    <citation type="journal article" date="2007" name="BMC Evol. Biol.">
        <title>Translational machinery of the chaetognath Spadella cephaloptera: a transcriptomic approach to the analysis of cytosolic ribosomal protein genes and their expression.</title>
        <authorList>
            <person name="Barthelemy R."/>
            <person name="Chenuil A."/>
            <person name="Blanquart S."/>
            <person name="Casanova J.-P."/>
            <person name="Faure E."/>
        </authorList>
    </citation>
    <scope>NUCLEOTIDE SEQUENCE</scope>
    <source>
        <tissue evidence="10">Whole animal</tissue>
    </source>
</reference>
<evidence type="ECO:0000256" key="3">
    <source>
        <dbReference type="ARBA" id="ARBA00023274"/>
    </source>
</evidence>
<evidence type="ECO:0000256" key="6">
    <source>
        <dbReference type="ARBA" id="ARBA00035351"/>
    </source>
</evidence>
<dbReference type="PANTHER" id="PTHR10715:SF0">
    <property type="entry name" value="LARGE RIBOSOMAL SUBUNIT PROTEIN EL6"/>
    <property type="match status" value="1"/>
</dbReference>
<dbReference type="AlphaFoldDB" id="A8E669"/>
<feature type="region of interest" description="Disordered" evidence="8">
    <location>
        <begin position="34"/>
        <end position="89"/>
    </location>
</feature>
<comment type="subunit">
    <text evidence="7">Component of the large ribosomal subunit. May bind IPO9 with low affinity.</text>
</comment>
<dbReference type="SUPFAM" id="SSF50104">
    <property type="entry name" value="Translation proteins SH3-like domain"/>
    <property type="match status" value="1"/>
</dbReference>
<dbReference type="Pfam" id="PF01159">
    <property type="entry name" value="Ribosomal_L6e"/>
    <property type="match status" value="1"/>
</dbReference>